<accession>A0A7S2TNW9</accession>
<feature type="domain" description="Galaxin-like repeats" evidence="2">
    <location>
        <begin position="49"/>
        <end position="170"/>
    </location>
</feature>
<dbReference type="Pfam" id="PF24748">
    <property type="entry name" value="Galaxin_repeat"/>
    <property type="match status" value="1"/>
</dbReference>
<dbReference type="AlphaFoldDB" id="A0A7S2TNW9"/>
<dbReference type="InterPro" id="IPR056601">
    <property type="entry name" value="Galaxin_dom"/>
</dbReference>
<name>A0A7S2TNW9_9EUKA</name>
<feature type="signal peptide" evidence="1">
    <location>
        <begin position="1"/>
        <end position="19"/>
    </location>
</feature>
<protein>
    <recommendedName>
        <fullName evidence="2">Galaxin-like repeats domain-containing protein</fullName>
    </recommendedName>
</protein>
<evidence type="ECO:0000259" key="2">
    <source>
        <dbReference type="Pfam" id="PF24748"/>
    </source>
</evidence>
<evidence type="ECO:0000256" key="1">
    <source>
        <dbReference type="SAM" id="SignalP"/>
    </source>
</evidence>
<feature type="chain" id="PRO_5031275853" description="Galaxin-like repeats domain-containing protein" evidence="1">
    <location>
        <begin position="20"/>
        <end position="187"/>
    </location>
</feature>
<keyword evidence="1" id="KW-0732">Signal</keyword>
<evidence type="ECO:0000313" key="3">
    <source>
        <dbReference type="EMBL" id="CAD9761908.1"/>
    </source>
</evidence>
<sequence length="187" mass="20104">MFPTVLLILLHPSLPTIHAQCIDDPYTGQYCCEGVQRHGPPSTPTQPMVCCGSELINLNQNICCDDAVNPIQGDPVSTACCAKQSINLNTNICCDGVVNEIQGDPLSTACCATKSYYVKMDICCGDVINKRVDPVYTGCCGSQAYWTTKDCCCHGKVTSPSDCPDSHTQCPPTARTSFNSTKNVTTH</sequence>
<proteinExistence type="predicted"/>
<gene>
    <name evidence="3" type="ORF">LSP00402_LOCUS8910</name>
</gene>
<reference evidence="3" key="1">
    <citation type="submission" date="2021-01" db="EMBL/GenBank/DDBJ databases">
        <authorList>
            <person name="Corre E."/>
            <person name="Pelletier E."/>
            <person name="Niang G."/>
            <person name="Scheremetjew M."/>
            <person name="Finn R."/>
            <person name="Kale V."/>
            <person name="Holt S."/>
            <person name="Cochrane G."/>
            <person name="Meng A."/>
            <person name="Brown T."/>
            <person name="Cohen L."/>
        </authorList>
    </citation>
    <scope>NUCLEOTIDE SEQUENCE</scope>
    <source>
        <strain evidence="3">CCMP622</strain>
    </source>
</reference>
<dbReference type="EMBL" id="HBHP01014208">
    <property type="protein sequence ID" value="CAD9761908.1"/>
    <property type="molecule type" value="Transcribed_RNA"/>
</dbReference>
<organism evidence="3">
    <name type="scientific">Lotharella oceanica</name>
    <dbReference type="NCBI Taxonomy" id="641309"/>
    <lineage>
        <taxon>Eukaryota</taxon>
        <taxon>Sar</taxon>
        <taxon>Rhizaria</taxon>
        <taxon>Cercozoa</taxon>
        <taxon>Chlorarachniophyceae</taxon>
        <taxon>Lotharella</taxon>
    </lineage>
</organism>